<feature type="transmembrane region" description="Helical" evidence="7">
    <location>
        <begin position="14"/>
        <end position="31"/>
    </location>
</feature>
<feature type="compositionally biased region" description="Polar residues" evidence="8">
    <location>
        <begin position="348"/>
        <end position="360"/>
    </location>
</feature>
<proteinExistence type="evidence at transcript level"/>
<dbReference type="GO" id="GO:0005794">
    <property type="term" value="C:Golgi apparatus"/>
    <property type="evidence" value="ECO:0007669"/>
    <property type="project" value="UniProtKB-ARBA"/>
</dbReference>
<comment type="function">
    <text evidence="1 7">Catalyzes the O-sulfation of tyrosine residues within acidic motifs of polypeptides, using 3'-phosphoadenylyl sulfate (PAPS) as cosubstrate.</text>
</comment>
<accession>Q86R90</accession>
<dbReference type="EMBL" id="AY079190">
    <property type="protein sequence ID" value="AAM09087.1"/>
    <property type="molecule type" value="mRNA"/>
</dbReference>
<dbReference type="PANTHER" id="PTHR12788">
    <property type="entry name" value="PROTEIN-TYROSINE SULFOTRANSFERASE 2"/>
    <property type="match status" value="1"/>
</dbReference>
<comment type="similarity">
    <text evidence="2 7">Belongs to the protein sulfotransferase family.</text>
</comment>
<protein>
    <recommendedName>
        <fullName evidence="7">Protein-tyrosine sulfotransferase</fullName>
        <ecNumber evidence="7">2.8.2.20</ecNumber>
    </recommendedName>
</protein>
<dbReference type="SUPFAM" id="SSF52540">
    <property type="entry name" value="P-loop containing nucleoside triphosphate hydrolases"/>
    <property type="match status" value="1"/>
</dbReference>
<evidence type="ECO:0000313" key="9">
    <source>
        <dbReference type="EMBL" id="AAM09087.1"/>
    </source>
</evidence>
<dbReference type="GO" id="GO:0008476">
    <property type="term" value="F:protein-tyrosine sulfotransferase activity"/>
    <property type="evidence" value="ECO:0007669"/>
    <property type="project" value="UniProtKB-EC"/>
</dbReference>
<keyword evidence="7" id="KW-0472">Membrane</keyword>
<comment type="catalytic activity">
    <reaction evidence="6 7">
        <text>L-tyrosyl-[protein] + 3'-phosphoadenylyl sulfate = O-sulfo-L-tyrosine-[protein] + adenosine 3',5'-bisphosphate + H(+)</text>
        <dbReference type="Rhea" id="RHEA:16801"/>
        <dbReference type="Rhea" id="RHEA-COMP:10136"/>
        <dbReference type="Rhea" id="RHEA-COMP:11688"/>
        <dbReference type="ChEBI" id="CHEBI:15378"/>
        <dbReference type="ChEBI" id="CHEBI:46858"/>
        <dbReference type="ChEBI" id="CHEBI:58339"/>
        <dbReference type="ChEBI" id="CHEBI:58343"/>
        <dbReference type="ChEBI" id="CHEBI:65286"/>
        <dbReference type="EC" id="2.8.2.20"/>
    </reaction>
</comment>
<dbReference type="InterPro" id="IPR026634">
    <property type="entry name" value="TPST-like"/>
</dbReference>
<keyword evidence="5" id="KW-0325">Glycoprotein</keyword>
<evidence type="ECO:0000256" key="2">
    <source>
        <dbReference type="ARBA" id="ARBA00009988"/>
    </source>
</evidence>
<reference evidence="9" key="1">
    <citation type="journal article" date="2003" name="J. Biol. Chem.">
        <title>The biology and enzymology of protein tyrosine O-sulfation.</title>
        <authorList>
            <person name="Moore K.L."/>
        </authorList>
    </citation>
    <scope>NUCLEOTIDE SEQUENCE</scope>
</reference>
<sequence length="360" mass="41485">MGLGTAGIGGVKRIWWISLWLLTIYFTYLYSSGYPKEGKMGTSFINRDIMMVKNSQEYQYNSVDQKPTLVKNDQDMPLIFIGGMPRSGTTLMRTMLDAHPDVRCGQETRVIPRLLFMRNNWIRSVKERRRLEEAGILPKVLDQAVSQFILEIIINHGSAAKFLCNKDPFTLKATTYLHELFPNAKFILMLRDGRATAHSIISRKVTIAGFDITSYRDVLTKWNRALEVIHNQCNEVGSKYCLSVHYETLVLRPVQETKRIFTFLDIPWSDHVLHHEKYLPDIQLSKLEKSTDQVQRPLYLDALTSWFGHIPEDVERDMAKIAPMLTKLGYDPSIQRPSYGEPDEFIKSQMSSRNSTQQSS</sequence>
<keyword evidence="4" id="KW-1015">Disulfide bond</keyword>
<evidence type="ECO:0000256" key="4">
    <source>
        <dbReference type="ARBA" id="ARBA00023157"/>
    </source>
</evidence>
<dbReference type="InterPro" id="IPR027417">
    <property type="entry name" value="P-loop_NTPase"/>
</dbReference>
<dbReference type="AlphaFoldDB" id="Q86R90"/>
<feature type="region of interest" description="Disordered" evidence="8">
    <location>
        <begin position="333"/>
        <end position="360"/>
    </location>
</feature>
<keyword evidence="7" id="KW-0812">Transmembrane</keyword>
<evidence type="ECO:0000256" key="7">
    <source>
        <dbReference type="RuleBase" id="RU365018"/>
    </source>
</evidence>
<dbReference type="EC" id="2.8.2.20" evidence="7"/>
<name>Q86R90_HALRO</name>
<evidence type="ECO:0000256" key="1">
    <source>
        <dbReference type="ARBA" id="ARBA00003886"/>
    </source>
</evidence>
<evidence type="ECO:0000256" key="6">
    <source>
        <dbReference type="ARBA" id="ARBA00048460"/>
    </source>
</evidence>
<keyword evidence="7" id="KW-1133">Transmembrane helix</keyword>
<dbReference type="FunFam" id="3.40.50.300:FF:002853">
    <property type="entry name" value="Protein-tyrosine sulfotransferase"/>
    <property type="match status" value="1"/>
</dbReference>
<dbReference type="Gene3D" id="3.40.50.300">
    <property type="entry name" value="P-loop containing nucleotide triphosphate hydrolases"/>
    <property type="match status" value="1"/>
</dbReference>
<organism evidence="9">
    <name type="scientific">Halocynthia roretzi</name>
    <name type="common">Sea squirt</name>
    <name type="synonym">Cynthia roretzi</name>
    <dbReference type="NCBI Taxonomy" id="7729"/>
    <lineage>
        <taxon>Eukaryota</taxon>
        <taxon>Metazoa</taxon>
        <taxon>Chordata</taxon>
        <taxon>Tunicata</taxon>
        <taxon>Ascidiacea</taxon>
        <taxon>Stolidobranchia</taxon>
        <taxon>Pyuridae</taxon>
        <taxon>Halocynthia</taxon>
    </lineage>
</organism>
<evidence type="ECO:0000256" key="8">
    <source>
        <dbReference type="SAM" id="MobiDB-lite"/>
    </source>
</evidence>
<evidence type="ECO:0000256" key="5">
    <source>
        <dbReference type="ARBA" id="ARBA00023180"/>
    </source>
</evidence>
<evidence type="ECO:0000256" key="3">
    <source>
        <dbReference type="ARBA" id="ARBA00022679"/>
    </source>
</evidence>
<dbReference type="PANTHER" id="PTHR12788:SF10">
    <property type="entry name" value="PROTEIN-TYROSINE SULFOTRANSFERASE"/>
    <property type="match status" value="1"/>
</dbReference>
<dbReference type="Pfam" id="PF13469">
    <property type="entry name" value="Sulfotransfer_3"/>
    <property type="match status" value="1"/>
</dbReference>
<keyword evidence="3 7" id="KW-0808">Transferase</keyword>